<evidence type="ECO:0000256" key="4">
    <source>
        <dbReference type="ARBA" id="ARBA00022771"/>
    </source>
</evidence>
<evidence type="ECO:0000256" key="3">
    <source>
        <dbReference type="ARBA" id="ARBA00022737"/>
    </source>
</evidence>
<evidence type="ECO:0000313" key="12">
    <source>
        <dbReference type="EMBL" id="KAH8990999.1"/>
    </source>
</evidence>
<dbReference type="GO" id="GO:0008270">
    <property type="term" value="F:zinc ion binding"/>
    <property type="evidence" value="ECO:0007669"/>
    <property type="project" value="UniProtKB-KW"/>
</dbReference>
<feature type="domain" description="C2H2-type" evidence="11">
    <location>
        <begin position="189"/>
        <end position="218"/>
    </location>
</feature>
<evidence type="ECO:0000256" key="7">
    <source>
        <dbReference type="ARBA" id="ARBA00023163"/>
    </source>
</evidence>
<feature type="compositionally biased region" description="Basic residues" evidence="10">
    <location>
        <begin position="395"/>
        <end position="406"/>
    </location>
</feature>
<organism evidence="12 13">
    <name type="scientific">Lactarius akahatsu</name>
    <dbReference type="NCBI Taxonomy" id="416441"/>
    <lineage>
        <taxon>Eukaryota</taxon>
        <taxon>Fungi</taxon>
        <taxon>Dikarya</taxon>
        <taxon>Basidiomycota</taxon>
        <taxon>Agaricomycotina</taxon>
        <taxon>Agaricomycetes</taxon>
        <taxon>Russulales</taxon>
        <taxon>Russulaceae</taxon>
        <taxon>Lactarius</taxon>
    </lineage>
</organism>
<evidence type="ECO:0000256" key="9">
    <source>
        <dbReference type="PROSITE-ProRule" id="PRU00042"/>
    </source>
</evidence>
<accession>A0AAD4LIZ7</accession>
<feature type="domain" description="C2H2-type" evidence="11">
    <location>
        <begin position="309"/>
        <end position="339"/>
    </location>
</feature>
<gene>
    <name evidence="12" type="ORF">EDB92DRAFT_1862568</name>
</gene>
<sequence length="496" mass="55822">MSVSPVLSATSVLEAGNVPSPLVLHLSGASAASESEYEPAVKPTASTSRPVIVNGKLLLNPKRIYKCTFDGCDKSYAKPSRLEEHERSHTGNRPFVCTTCNKSYLRETHLQAHVRSHLSNSDRPFACEESDCDKRFWTAQHLRAHKEVIHFGEKPFKCNHAGCTAAFLKHHRLRAHLTSEHASPGTKPYQCDHKECTKSFSTNQKLRAHLKVHEENRYTCVNATCRGGPESAFYPTWTALQHHIRTVHPPTCPHEDCAGRTFSAQKGLRAHLRLHEQRAIEEHEHASSEEEDEALPRKRRRGGEVGRDWKCEVEGCTKDFKSKKALTTHHAITHLGKRDFVCTVDGCGRAFGYKHILQRHQARGHNNDKDEDDEDAEQHAVVDSESSDGEETRTRPKKRKTRHATSHRTSIIDEITGVAYAKRSAGGQAPLKCPHPTMEGLPSALPAGRQNLWSEDAALCEYVFRRAYDLRRHLQAVHGISLDKEVVDAWARKERA</sequence>
<evidence type="ECO:0000256" key="5">
    <source>
        <dbReference type="ARBA" id="ARBA00022833"/>
    </source>
</evidence>
<keyword evidence="13" id="KW-1185">Reference proteome</keyword>
<evidence type="ECO:0000259" key="11">
    <source>
        <dbReference type="PROSITE" id="PS50157"/>
    </source>
</evidence>
<evidence type="ECO:0000256" key="6">
    <source>
        <dbReference type="ARBA" id="ARBA00023015"/>
    </source>
</evidence>
<dbReference type="GO" id="GO:0006357">
    <property type="term" value="P:regulation of transcription by RNA polymerase II"/>
    <property type="evidence" value="ECO:0007669"/>
    <property type="project" value="TreeGrafter"/>
</dbReference>
<evidence type="ECO:0000256" key="1">
    <source>
        <dbReference type="ARBA" id="ARBA00004123"/>
    </source>
</evidence>
<dbReference type="Pfam" id="PF00096">
    <property type="entry name" value="zf-C2H2"/>
    <property type="match status" value="3"/>
</dbReference>
<feature type="domain" description="C2H2-type" evidence="11">
    <location>
        <begin position="65"/>
        <end position="94"/>
    </location>
</feature>
<dbReference type="FunFam" id="3.30.160.60:FF:000624">
    <property type="entry name" value="zinc finger protein 697"/>
    <property type="match status" value="1"/>
</dbReference>
<evidence type="ECO:0000313" key="13">
    <source>
        <dbReference type="Proteomes" id="UP001201163"/>
    </source>
</evidence>
<dbReference type="InterPro" id="IPR036236">
    <property type="entry name" value="Znf_C2H2_sf"/>
</dbReference>
<keyword evidence="4 9" id="KW-0863">Zinc-finger</keyword>
<dbReference type="PANTHER" id="PTHR46179:SF13">
    <property type="entry name" value="C2H2-TYPE DOMAIN-CONTAINING PROTEIN"/>
    <property type="match status" value="1"/>
</dbReference>
<name>A0AAD4LIZ7_9AGAM</name>
<dbReference type="Proteomes" id="UP001201163">
    <property type="component" value="Unassembled WGS sequence"/>
</dbReference>
<feature type="region of interest" description="Disordered" evidence="10">
    <location>
        <begin position="280"/>
        <end position="304"/>
    </location>
</feature>
<keyword evidence="7" id="KW-0804">Transcription</keyword>
<protein>
    <recommendedName>
        <fullName evidence="11">C2H2-type domain-containing protein</fullName>
    </recommendedName>
</protein>
<feature type="domain" description="C2H2-type" evidence="11">
    <location>
        <begin position="125"/>
        <end position="155"/>
    </location>
</feature>
<proteinExistence type="predicted"/>
<dbReference type="InterPro" id="IPR051061">
    <property type="entry name" value="Zinc_finger_trans_reg"/>
</dbReference>
<dbReference type="InterPro" id="IPR013087">
    <property type="entry name" value="Znf_C2H2_type"/>
</dbReference>
<dbReference type="GO" id="GO:0005634">
    <property type="term" value="C:nucleus"/>
    <property type="evidence" value="ECO:0007669"/>
    <property type="project" value="UniProtKB-SubCell"/>
</dbReference>
<feature type="domain" description="C2H2-type" evidence="11">
    <location>
        <begin position="340"/>
        <end position="370"/>
    </location>
</feature>
<dbReference type="PANTHER" id="PTHR46179">
    <property type="entry name" value="ZINC FINGER PROTEIN"/>
    <property type="match status" value="1"/>
</dbReference>
<dbReference type="AlphaFoldDB" id="A0AAD4LIZ7"/>
<keyword evidence="2" id="KW-0479">Metal-binding</keyword>
<dbReference type="PROSITE" id="PS00028">
    <property type="entry name" value="ZINC_FINGER_C2H2_1"/>
    <property type="match status" value="6"/>
</dbReference>
<comment type="caution">
    <text evidence="12">The sequence shown here is derived from an EMBL/GenBank/DDBJ whole genome shotgun (WGS) entry which is preliminary data.</text>
</comment>
<dbReference type="FunFam" id="3.30.160.60:FF:001102">
    <property type="entry name" value="Transcription factor IIIA"/>
    <property type="match status" value="1"/>
</dbReference>
<keyword evidence="8" id="KW-0539">Nucleus</keyword>
<keyword evidence="6" id="KW-0805">Transcription regulation</keyword>
<evidence type="ECO:0000256" key="10">
    <source>
        <dbReference type="SAM" id="MobiDB-lite"/>
    </source>
</evidence>
<dbReference type="EMBL" id="JAKELL010000028">
    <property type="protein sequence ID" value="KAH8990999.1"/>
    <property type="molecule type" value="Genomic_DNA"/>
</dbReference>
<dbReference type="PROSITE" id="PS50157">
    <property type="entry name" value="ZINC_FINGER_C2H2_2"/>
    <property type="match status" value="7"/>
</dbReference>
<evidence type="ECO:0000256" key="8">
    <source>
        <dbReference type="ARBA" id="ARBA00023242"/>
    </source>
</evidence>
<evidence type="ECO:0000256" key="2">
    <source>
        <dbReference type="ARBA" id="ARBA00022723"/>
    </source>
</evidence>
<comment type="subcellular location">
    <subcellularLocation>
        <location evidence="1">Nucleus</location>
    </subcellularLocation>
</comment>
<feature type="domain" description="C2H2-type" evidence="11">
    <location>
        <begin position="156"/>
        <end position="188"/>
    </location>
</feature>
<keyword evidence="5" id="KW-0862">Zinc</keyword>
<dbReference type="SUPFAM" id="SSF57667">
    <property type="entry name" value="beta-beta-alpha zinc fingers"/>
    <property type="match status" value="4"/>
</dbReference>
<feature type="domain" description="C2H2-type" evidence="11">
    <location>
        <begin position="95"/>
        <end position="122"/>
    </location>
</feature>
<keyword evidence="3" id="KW-0677">Repeat</keyword>
<dbReference type="Gene3D" id="3.30.160.60">
    <property type="entry name" value="Classic Zinc Finger"/>
    <property type="match status" value="6"/>
</dbReference>
<dbReference type="SMART" id="SM00355">
    <property type="entry name" value="ZnF_C2H2"/>
    <property type="match status" value="10"/>
</dbReference>
<reference evidence="12" key="1">
    <citation type="submission" date="2022-01" db="EMBL/GenBank/DDBJ databases">
        <title>Comparative genomics reveals a dynamic genome evolution in the ectomycorrhizal milk-cap (Lactarius) mushrooms.</title>
        <authorList>
            <consortium name="DOE Joint Genome Institute"/>
            <person name="Lebreton A."/>
            <person name="Tang N."/>
            <person name="Kuo A."/>
            <person name="LaButti K."/>
            <person name="Drula E."/>
            <person name="Barry K."/>
            <person name="Clum A."/>
            <person name="Lipzen A."/>
            <person name="Mousain D."/>
            <person name="Ng V."/>
            <person name="Wang R."/>
            <person name="Wang X."/>
            <person name="Dai Y."/>
            <person name="Henrissat B."/>
            <person name="Grigoriev I.V."/>
            <person name="Guerin-Laguette A."/>
            <person name="Yu F."/>
            <person name="Martin F.M."/>
        </authorList>
    </citation>
    <scope>NUCLEOTIDE SEQUENCE</scope>
    <source>
        <strain evidence="12">QP</strain>
    </source>
</reference>
<feature type="region of interest" description="Disordered" evidence="10">
    <location>
        <begin position="362"/>
        <end position="407"/>
    </location>
</feature>